<dbReference type="RefSeq" id="XP_064849848.1">
    <property type="nucleotide sequence ID" value="XM_064993776.1"/>
</dbReference>
<dbReference type="InterPro" id="IPR057321">
    <property type="entry name" value="RFX1-4/6/8-like_BCD"/>
</dbReference>
<dbReference type="GO" id="GO:0000978">
    <property type="term" value="F:RNA polymerase II cis-regulatory region sequence-specific DNA binding"/>
    <property type="evidence" value="ECO:0007669"/>
    <property type="project" value="TreeGrafter"/>
</dbReference>
<organism evidence="4 5">
    <name type="scientific">Saccharomycopsis crataegensis</name>
    <dbReference type="NCBI Taxonomy" id="43959"/>
    <lineage>
        <taxon>Eukaryota</taxon>
        <taxon>Fungi</taxon>
        <taxon>Dikarya</taxon>
        <taxon>Ascomycota</taxon>
        <taxon>Saccharomycotina</taxon>
        <taxon>Saccharomycetes</taxon>
        <taxon>Saccharomycopsidaceae</taxon>
        <taxon>Saccharomycopsis</taxon>
    </lineage>
</organism>
<feature type="compositionally biased region" description="Polar residues" evidence="2">
    <location>
        <begin position="91"/>
        <end position="109"/>
    </location>
</feature>
<feature type="region of interest" description="Disordered" evidence="2">
    <location>
        <begin position="91"/>
        <end position="174"/>
    </location>
</feature>
<comment type="caution">
    <text evidence="4">The sequence shown here is derived from an EMBL/GenBank/DDBJ whole genome shotgun (WGS) entry which is preliminary data.</text>
</comment>
<feature type="region of interest" description="Disordered" evidence="2">
    <location>
        <begin position="196"/>
        <end position="216"/>
    </location>
</feature>
<dbReference type="PANTHER" id="PTHR12619">
    <property type="entry name" value="RFX TRANSCRIPTION FACTOR FAMILY"/>
    <property type="match status" value="1"/>
</dbReference>
<evidence type="ECO:0000313" key="5">
    <source>
        <dbReference type="Proteomes" id="UP001360560"/>
    </source>
</evidence>
<proteinExistence type="predicted"/>
<feature type="compositionally biased region" description="Low complexity" evidence="2">
    <location>
        <begin position="141"/>
        <end position="156"/>
    </location>
</feature>
<dbReference type="Pfam" id="PF02257">
    <property type="entry name" value="RFX_DNA_binding"/>
    <property type="match status" value="1"/>
</dbReference>
<dbReference type="AlphaFoldDB" id="A0AAV5QF87"/>
<dbReference type="SUPFAM" id="SSF46785">
    <property type="entry name" value="Winged helix' DNA-binding domain"/>
    <property type="match status" value="1"/>
</dbReference>
<dbReference type="InterPro" id="IPR036388">
    <property type="entry name" value="WH-like_DNA-bd_sf"/>
</dbReference>
<dbReference type="Pfam" id="PF25340">
    <property type="entry name" value="BCD_RFX"/>
    <property type="match status" value="1"/>
</dbReference>
<dbReference type="InterPro" id="IPR036390">
    <property type="entry name" value="WH_DNA-bd_sf"/>
</dbReference>
<dbReference type="InterPro" id="IPR039779">
    <property type="entry name" value="RFX-like"/>
</dbReference>
<gene>
    <name evidence="4" type="ORF">DASC09_001730</name>
</gene>
<evidence type="ECO:0000256" key="2">
    <source>
        <dbReference type="SAM" id="MobiDB-lite"/>
    </source>
</evidence>
<reference evidence="4 5" key="1">
    <citation type="journal article" date="2023" name="Elife">
        <title>Identification of key yeast species and microbe-microbe interactions impacting larval growth of Drosophila in the wild.</title>
        <authorList>
            <person name="Mure A."/>
            <person name="Sugiura Y."/>
            <person name="Maeda R."/>
            <person name="Honda K."/>
            <person name="Sakurai N."/>
            <person name="Takahashi Y."/>
            <person name="Watada M."/>
            <person name="Katoh T."/>
            <person name="Gotoh A."/>
            <person name="Gotoh Y."/>
            <person name="Taniguchi I."/>
            <person name="Nakamura K."/>
            <person name="Hayashi T."/>
            <person name="Katayama T."/>
            <person name="Uemura T."/>
            <person name="Hattori Y."/>
        </authorList>
    </citation>
    <scope>NUCLEOTIDE SEQUENCE [LARGE SCALE GENOMIC DNA]</scope>
    <source>
        <strain evidence="4 5">SC-9</strain>
    </source>
</reference>
<dbReference type="PANTHER" id="PTHR12619:SF5">
    <property type="entry name" value="TRANSCRIPTION FACTOR RFX4"/>
    <property type="match status" value="1"/>
</dbReference>
<sequence>MSNNSHNNNINNDYTPVSHTILPEQKHQFLVNVPQMCVIGNNNNNTYQFPHQQNIHFPGYVLQPSPPNFLNVANQQQQQQLVMNTANNPLNRNGKPNFNNPYDNQQLHINGNPPVKPAASFEESNSLPQLVSQVKDQSTPVSSSGDVVSSDLRSLDNGPVISSSVKENPKPDTRIMQVPSKPINLNGTTTMLPSSVQQPENGPMLKEQAAKPTGSTKIPIKAAAVDSKDKKKKTANSKPLTQSDIDLKLLSNNIDDFKNLRELAGLIRQIEATEQVVGKNGKSNPNNTNPTDNASLDPLAKIDRVQFQNKLATLPKSKKLQLFGIAWLKKACKVAPEGHIPRNRIFAKYVTVCADHGVASLSPALFGKLIRMIYPCITIHRYGVRGQSKYHYCGITLLDNTPIGPASTAIFGGIATPNNGSIVIPTSGSSTPVHHFAHHHHNSVIGSELSNSEVSSPLRSVFDIDSSVNSPIYSATELSPVSSTSYANNNNSVGNPTDTKNIPQLSLSLPVQNAVNVNKYLGNFPIKFFPDLFPSLEAFSENDISSFILTLPPIDPYIPRNFNSDIATTLQSLYKSHCTAIFESVRYMKVKDLGKTLGSFPRSLTNPVFKLYISEPILPWLLKCDFVLFQSILKMLFKLFVKHSSDEASAQHVLNQLREIANNYSALLSESLINLPQKMVMSKVNVARKFGKLMGKIVDVCDFGWKNRKTFAMVKEVSSQKQIPESEILHDAWIKNVNTEKLINESSPLALLAGTNTFVCANLIKVFNQDIPHLIHNSKTSSIPMERIISTWLSYFAQLACHVSKSPSNPDNSNRISPELFLLTFNCLFDSALKAISRSRPTEFQALWNIKCWVCEWLDWYGELGGFLSIHGEKFFINNQDLPPDSIKQPNLMSASTSNSTTPVNAGAIRPSVGSNIEGSKKRFRTVSDVFDDDSFANSLNNMTDSSVNSFNSAETSTIAHANTENSIIMNNRVGSNNSNHQENNVTVNSAITQNETLPISVSPRKRIKLLSIDARNTINDDAVTEGKNNNVLMDQPVDLLGGYLGPEEEKELMSFLS</sequence>
<feature type="domain" description="RFX-type winged-helix" evidence="3">
    <location>
        <begin position="324"/>
        <end position="399"/>
    </location>
</feature>
<feature type="region of interest" description="Disordered" evidence="2">
    <location>
        <begin position="893"/>
        <end position="912"/>
    </location>
</feature>
<evidence type="ECO:0000256" key="1">
    <source>
        <dbReference type="ARBA" id="ARBA00023125"/>
    </source>
</evidence>
<dbReference type="Proteomes" id="UP001360560">
    <property type="component" value="Unassembled WGS sequence"/>
</dbReference>
<dbReference type="GeneID" id="90070827"/>
<dbReference type="PROSITE" id="PS51526">
    <property type="entry name" value="RFX_DBD"/>
    <property type="match status" value="1"/>
</dbReference>
<evidence type="ECO:0000259" key="3">
    <source>
        <dbReference type="PROSITE" id="PS51526"/>
    </source>
</evidence>
<name>A0AAV5QF87_9ASCO</name>
<dbReference type="EMBL" id="BTFZ01000001">
    <property type="protein sequence ID" value="GMM32848.1"/>
    <property type="molecule type" value="Genomic_DNA"/>
</dbReference>
<accession>A0AAV5QF87</accession>
<feature type="compositionally biased region" description="Polar residues" evidence="2">
    <location>
        <begin position="122"/>
        <end position="140"/>
    </location>
</feature>
<keyword evidence="5" id="KW-1185">Reference proteome</keyword>
<dbReference type="GO" id="GO:0000981">
    <property type="term" value="F:DNA-binding transcription factor activity, RNA polymerase II-specific"/>
    <property type="evidence" value="ECO:0007669"/>
    <property type="project" value="TreeGrafter"/>
</dbReference>
<evidence type="ECO:0000313" key="4">
    <source>
        <dbReference type="EMBL" id="GMM32848.1"/>
    </source>
</evidence>
<dbReference type="Gene3D" id="1.10.10.10">
    <property type="entry name" value="Winged helix-like DNA-binding domain superfamily/Winged helix DNA-binding domain"/>
    <property type="match status" value="1"/>
</dbReference>
<feature type="compositionally biased region" description="Polar residues" evidence="2">
    <location>
        <begin position="893"/>
        <end position="904"/>
    </location>
</feature>
<keyword evidence="1" id="KW-0238">DNA-binding</keyword>
<dbReference type="InterPro" id="IPR003150">
    <property type="entry name" value="DNA-bd_RFX"/>
</dbReference>
<protein>
    <submittedName>
        <fullName evidence="4">Rfx1 protein</fullName>
    </submittedName>
</protein>